<accession>A0A098ECG7</accession>
<dbReference type="Gene3D" id="2.10.260.10">
    <property type="match status" value="1"/>
</dbReference>
<sequence>MKTKVIKVSDLGDIVIPDVIIRTLNLKPKDNALIEIYNKGNLNLTALKWQ</sequence>
<evidence type="ECO:0000313" key="1">
    <source>
        <dbReference type="EMBL" id="CEG13682.1"/>
    </source>
</evidence>
<evidence type="ECO:0008006" key="2">
    <source>
        <dbReference type="Google" id="ProtNLM"/>
    </source>
</evidence>
<organism evidence="1">
    <name type="scientific">groundwater metagenome</name>
    <dbReference type="NCBI Taxonomy" id="717931"/>
    <lineage>
        <taxon>unclassified sequences</taxon>
        <taxon>metagenomes</taxon>
        <taxon>ecological metagenomes</taxon>
    </lineage>
</organism>
<reference evidence="1" key="1">
    <citation type="submission" date="2014-09" db="EMBL/GenBank/DDBJ databases">
        <authorList>
            <person name="Probst J Alexander"/>
        </authorList>
    </citation>
    <scope>NUCLEOTIDE SEQUENCE</scope>
</reference>
<dbReference type="InterPro" id="IPR037914">
    <property type="entry name" value="SpoVT-AbrB_sf"/>
</dbReference>
<dbReference type="AlphaFoldDB" id="A0A098ECG7"/>
<protein>
    <recommendedName>
        <fullName evidence="2">SpoVT-AbrB domain-containing protein</fullName>
    </recommendedName>
</protein>
<name>A0A098ECG7_9ZZZZ</name>
<proteinExistence type="predicted"/>
<dbReference type="EMBL" id="CCXY01000385">
    <property type="protein sequence ID" value="CEG13682.1"/>
    <property type="molecule type" value="Genomic_DNA"/>
</dbReference>
<dbReference type="SUPFAM" id="SSF89447">
    <property type="entry name" value="AbrB/MazE/MraZ-like"/>
    <property type="match status" value="1"/>
</dbReference>
<gene>
    <name evidence="1" type="ORF">MSIBF_A4450005</name>
</gene>